<dbReference type="EMBL" id="CAFBMH010000064">
    <property type="protein sequence ID" value="CAB4914448.1"/>
    <property type="molecule type" value="Genomic_DNA"/>
</dbReference>
<dbReference type="InterPro" id="IPR012349">
    <property type="entry name" value="Split_barrel_FMN-bd"/>
</dbReference>
<evidence type="ECO:0000313" key="4">
    <source>
        <dbReference type="EMBL" id="CAB4836924.1"/>
    </source>
</evidence>
<gene>
    <name evidence="3" type="ORF">UFOPK2754_03171</name>
    <name evidence="4" type="ORF">UFOPK3139_03370</name>
    <name evidence="5" type="ORF">UFOPK3543_01723</name>
</gene>
<organism evidence="4">
    <name type="scientific">freshwater metagenome</name>
    <dbReference type="NCBI Taxonomy" id="449393"/>
    <lineage>
        <taxon>unclassified sequences</taxon>
        <taxon>metagenomes</taxon>
        <taxon>ecological metagenomes</taxon>
    </lineage>
</organism>
<dbReference type="GO" id="GO:0016491">
    <property type="term" value="F:oxidoreductase activity"/>
    <property type="evidence" value="ECO:0007669"/>
    <property type="project" value="InterPro"/>
</dbReference>
<dbReference type="NCBIfam" id="TIGR00026">
    <property type="entry name" value="hi_GC_TIGR00026"/>
    <property type="match status" value="1"/>
</dbReference>
<dbReference type="Pfam" id="PF04075">
    <property type="entry name" value="F420H2_quin_red"/>
    <property type="match status" value="1"/>
</dbReference>
<evidence type="ECO:0000313" key="3">
    <source>
        <dbReference type="EMBL" id="CAB4772492.1"/>
    </source>
</evidence>
<evidence type="ECO:0000313" key="5">
    <source>
        <dbReference type="EMBL" id="CAB4914448.1"/>
    </source>
</evidence>
<comment type="catalytic activity">
    <reaction evidence="2">
        <text>oxidized coenzyme F420-(gamma-L-Glu)(n) + a quinol + H(+) = reduced coenzyme F420-(gamma-L-Glu)(n) + a quinone</text>
        <dbReference type="Rhea" id="RHEA:39663"/>
        <dbReference type="Rhea" id="RHEA-COMP:12939"/>
        <dbReference type="Rhea" id="RHEA-COMP:14378"/>
        <dbReference type="ChEBI" id="CHEBI:15378"/>
        <dbReference type="ChEBI" id="CHEBI:24646"/>
        <dbReference type="ChEBI" id="CHEBI:132124"/>
        <dbReference type="ChEBI" id="CHEBI:133980"/>
        <dbReference type="ChEBI" id="CHEBI:139511"/>
    </reaction>
</comment>
<evidence type="ECO:0000256" key="2">
    <source>
        <dbReference type="ARBA" id="ARBA00049106"/>
    </source>
</evidence>
<dbReference type="Gene3D" id="2.30.110.10">
    <property type="entry name" value="Electron Transport, Fmn-binding Protein, Chain A"/>
    <property type="match status" value="1"/>
</dbReference>
<proteinExistence type="inferred from homology"/>
<dbReference type="GO" id="GO:0005886">
    <property type="term" value="C:plasma membrane"/>
    <property type="evidence" value="ECO:0007669"/>
    <property type="project" value="TreeGrafter"/>
</dbReference>
<comment type="similarity">
    <text evidence="1">Belongs to the F420H(2)-dependent quinone reductase family.</text>
</comment>
<accession>A0A6J7AVA9</accession>
<dbReference type="AlphaFoldDB" id="A0A6J7AVA9"/>
<dbReference type="EMBL" id="CAFABA010000265">
    <property type="protein sequence ID" value="CAB4836924.1"/>
    <property type="molecule type" value="Genomic_DNA"/>
</dbReference>
<dbReference type="SUPFAM" id="SSF50475">
    <property type="entry name" value="FMN-binding split barrel"/>
    <property type="match status" value="1"/>
</dbReference>
<dbReference type="EMBL" id="CAEZYR010000194">
    <property type="protein sequence ID" value="CAB4772492.1"/>
    <property type="molecule type" value="Genomic_DNA"/>
</dbReference>
<name>A0A6J7AVA9_9ZZZZ</name>
<dbReference type="GO" id="GO:0070967">
    <property type="term" value="F:coenzyme F420 binding"/>
    <property type="evidence" value="ECO:0007669"/>
    <property type="project" value="TreeGrafter"/>
</dbReference>
<dbReference type="PANTHER" id="PTHR39428">
    <property type="entry name" value="F420H(2)-DEPENDENT QUINONE REDUCTASE RV1261C"/>
    <property type="match status" value="1"/>
</dbReference>
<sequence>MVDRRKNARFQKRFNRFFVWLFKMRKGRLSFRGAPSLVLHTVGRRSGEPRLTPLLYLEVGDGRLSVVASNGGDDRTPAWTHNLLARPEVEVDVAGEHRAYRAALATAAERADLWPRAVAMYKSFSDYQAKTDREIPMVVLTPR</sequence>
<dbReference type="PANTHER" id="PTHR39428:SF3">
    <property type="entry name" value="DEAZAFLAVIN-DEPENDENT NITROREDUCTASE"/>
    <property type="match status" value="1"/>
</dbReference>
<evidence type="ECO:0000256" key="1">
    <source>
        <dbReference type="ARBA" id="ARBA00008710"/>
    </source>
</evidence>
<reference evidence="4" key="1">
    <citation type="submission" date="2020-05" db="EMBL/GenBank/DDBJ databases">
        <authorList>
            <person name="Chiriac C."/>
            <person name="Salcher M."/>
            <person name="Ghai R."/>
            <person name="Kavagutti S V."/>
        </authorList>
    </citation>
    <scope>NUCLEOTIDE SEQUENCE</scope>
</reference>
<dbReference type="InterPro" id="IPR004378">
    <property type="entry name" value="F420H2_quin_Rdtase"/>
</dbReference>
<protein>
    <submittedName>
        <fullName evidence="4">Unannotated protein</fullName>
    </submittedName>
</protein>